<reference evidence="5" key="1">
    <citation type="submission" date="2020-10" db="EMBL/GenBank/DDBJ databases">
        <authorList>
            <person name="Gilroy R."/>
        </authorList>
    </citation>
    <scope>NUCLEOTIDE SEQUENCE</scope>
    <source>
        <strain evidence="5">B1-3475</strain>
    </source>
</reference>
<comment type="function">
    <text evidence="3">Required for maturation of 30S ribosomal subunits.</text>
</comment>
<dbReference type="InterPro" id="IPR035956">
    <property type="entry name" value="RimP_N_sf"/>
</dbReference>
<evidence type="ECO:0000256" key="3">
    <source>
        <dbReference type="HAMAP-Rule" id="MF_01077"/>
    </source>
</evidence>
<comment type="subcellular location">
    <subcellularLocation>
        <location evidence="3">Cytoplasm</location>
    </subcellularLocation>
</comment>
<dbReference type="InterPro" id="IPR003728">
    <property type="entry name" value="Ribosome_maturation_RimP"/>
</dbReference>
<dbReference type="EMBL" id="JADIMK010000025">
    <property type="protein sequence ID" value="MBO8455340.1"/>
    <property type="molecule type" value="Genomic_DNA"/>
</dbReference>
<dbReference type="PANTHER" id="PTHR33867">
    <property type="entry name" value="RIBOSOME MATURATION FACTOR RIMP"/>
    <property type="match status" value="1"/>
</dbReference>
<keyword evidence="2 3" id="KW-0690">Ribosome biogenesis</keyword>
<dbReference type="HAMAP" id="MF_01077">
    <property type="entry name" value="RimP"/>
    <property type="match status" value="1"/>
</dbReference>
<name>A0A9D9HK72_9BACT</name>
<protein>
    <recommendedName>
        <fullName evidence="3">Ribosome maturation factor RimP</fullName>
    </recommendedName>
</protein>
<dbReference type="InterPro" id="IPR028989">
    <property type="entry name" value="RimP_N"/>
</dbReference>
<evidence type="ECO:0000313" key="5">
    <source>
        <dbReference type="EMBL" id="MBO8455340.1"/>
    </source>
</evidence>
<comment type="caution">
    <text evidence="5">The sequence shown here is derived from an EMBL/GenBank/DDBJ whole genome shotgun (WGS) entry which is preliminary data.</text>
</comment>
<feature type="domain" description="Ribosome maturation factor RimP N-terminal" evidence="4">
    <location>
        <begin position="10"/>
        <end position="76"/>
    </location>
</feature>
<evidence type="ECO:0000256" key="1">
    <source>
        <dbReference type="ARBA" id="ARBA00022490"/>
    </source>
</evidence>
<keyword evidence="1 3" id="KW-0963">Cytoplasm</keyword>
<sequence>MNISEIKDAIEDEIVAQGYFIVEINVTPDNDIELTVESKEGTMTLDDCVRINDVFESKFDREKEDYSLTVSSAGLDRPFKVTGQYIKAIGTKVEVSLKGGRKFIAELTGADEDGIEVRYSAKETVEGKKKKEIVEHNDRIGMYMINSVRPYIDFKD</sequence>
<dbReference type="CDD" id="cd01734">
    <property type="entry name" value="YlxS_C"/>
    <property type="match status" value="1"/>
</dbReference>
<dbReference type="InterPro" id="IPR028998">
    <property type="entry name" value="RimP_C"/>
</dbReference>
<dbReference type="GO" id="GO:0006412">
    <property type="term" value="P:translation"/>
    <property type="evidence" value="ECO:0007669"/>
    <property type="project" value="TreeGrafter"/>
</dbReference>
<dbReference type="AlphaFoldDB" id="A0A9D9HK72"/>
<evidence type="ECO:0000259" key="4">
    <source>
        <dbReference type="Pfam" id="PF02576"/>
    </source>
</evidence>
<dbReference type="PANTHER" id="PTHR33867:SF1">
    <property type="entry name" value="RIBOSOME MATURATION FACTOR RIMP"/>
    <property type="match status" value="1"/>
</dbReference>
<dbReference type="SUPFAM" id="SSF75420">
    <property type="entry name" value="YhbC-like, N-terminal domain"/>
    <property type="match status" value="1"/>
</dbReference>
<dbReference type="GO" id="GO:0005829">
    <property type="term" value="C:cytosol"/>
    <property type="evidence" value="ECO:0007669"/>
    <property type="project" value="TreeGrafter"/>
</dbReference>
<dbReference type="Gene3D" id="3.30.300.70">
    <property type="entry name" value="RimP-like superfamily, N-terminal"/>
    <property type="match status" value="1"/>
</dbReference>
<proteinExistence type="inferred from homology"/>
<dbReference type="Proteomes" id="UP000823617">
    <property type="component" value="Unassembled WGS sequence"/>
</dbReference>
<dbReference type="GO" id="GO:0000028">
    <property type="term" value="P:ribosomal small subunit assembly"/>
    <property type="evidence" value="ECO:0007669"/>
    <property type="project" value="TreeGrafter"/>
</dbReference>
<evidence type="ECO:0000313" key="6">
    <source>
        <dbReference type="Proteomes" id="UP000823617"/>
    </source>
</evidence>
<comment type="similarity">
    <text evidence="3">Belongs to the RimP family.</text>
</comment>
<gene>
    <name evidence="3" type="primary">rimP</name>
    <name evidence="5" type="ORF">IAC08_02905</name>
</gene>
<dbReference type="Pfam" id="PF02576">
    <property type="entry name" value="RimP_N"/>
    <property type="match status" value="1"/>
</dbReference>
<evidence type="ECO:0000256" key="2">
    <source>
        <dbReference type="ARBA" id="ARBA00022517"/>
    </source>
</evidence>
<reference evidence="5" key="2">
    <citation type="journal article" date="2021" name="PeerJ">
        <title>Extensive microbial diversity within the chicken gut microbiome revealed by metagenomics and culture.</title>
        <authorList>
            <person name="Gilroy R."/>
            <person name="Ravi A."/>
            <person name="Getino M."/>
            <person name="Pursley I."/>
            <person name="Horton D.L."/>
            <person name="Alikhan N.F."/>
            <person name="Baker D."/>
            <person name="Gharbi K."/>
            <person name="Hall N."/>
            <person name="Watson M."/>
            <person name="Adriaenssens E.M."/>
            <person name="Foster-Nyarko E."/>
            <person name="Jarju S."/>
            <person name="Secka A."/>
            <person name="Antonio M."/>
            <person name="Oren A."/>
            <person name="Chaudhuri R.R."/>
            <person name="La Ragione R."/>
            <person name="Hildebrand F."/>
            <person name="Pallen M.J."/>
        </authorList>
    </citation>
    <scope>NUCLEOTIDE SEQUENCE</scope>
    <source>
        <strain evidence="5">B1-3475</strain>
    </source>
</reference>
<organism evidence="5 6">
    <name type="scientific">Candidatus Cryptobacteroides intestinigallinarum</name>
    <dbReference type="NCBI Taxonomy" id="2840767"/>
    <lineage>
        <taxon>Bacteria</taxon>
        <taxon>Pseudomonadati</taxon>
        <taxon>Bacteroidota</taxon>
        <taxon>Bacteroidia</taxon>
        <taxon>Bacteroidales</taxon>
        <taxon>Candidatus Cryptobacteroides</taxon>
    </lineage>
</organism>
<accession>A0A9D9HK72</accession>